<dbReference type="Gene3D" id="2.40.70.10">
    <property type="entry name" value="Acid Proteases"/>
    <property type="match status" value="1"/>
</dbReference>
<dbReference type="AlphaFoldDB" id="A0A183GSX8"/>
<keyword evidence="2" id="KW-1185">Reference proteome</keyword>
<evidence type="ECO:0000313" key="2">
    <source>
        <dbReference type="Proteomes" id="UP000050761"/>
    </source>
</evidence>
<reference evidence="3" key="2">
    <citation type="submission" date="2019-09" db="UniProtKB">
        <authorList>
            <consortium name="WormBaseParasite"/>
        </authorList>
    </citation>
    <scope>IDENTIFICATION</scope>
</reference>
<protein>
    <submittedName>
        <fullName evidence="3">Peptidase A2 domain-containing protein</fullName>
    </submittedName>
</protein>
<proteinExistence type="predicted"/>
<dbReference type="WBParaSite" id="HPBE_0002579801-mRNA-1">
    <property type="protein sequence ID" value="HPBE_0002579801-mRNA-1"/>
    <property type="gene ID" value="HPBE_0002579801"/>
</dbReference>
<dbReference type="OrthoDB" id="5884129at2759"/>
<organism evidence="2 3">
    <name type="scientific">Heligmosomoides polygyrus</name>
    <name type="common">Parasitic roundworm</name>
    <dbReference type="NCBI Taxonomy" id="6339"/>
    <lineage>
        <taxon>Eukaryota</taxon>
        <taxon>Metazoa</taxon>
        <taxon>Ecdysozoa</taxon>
        <taxon>Nematoda</taxon>
        <taxon>Chromadorea</taxon>
        <taxon>Rhabditida</taxon>
        <taxon>Rhabditina</taxon>
        <taxon>Rhabditomorpha</taxon>
        <taxon>Strongyloidea</taxon>
        <taxon>Heligmosomidae</taxon>
        <taxon>Heligmosomoides</taxon>
    </lineage>
</organism>
<reference evidence="1 2" key="1">
    <citation type="submission" date="2018-11" db="EMBL/GenBank/DDBJ databases">
        <authorList>
            <consortium name="Pathogen Informatics"/>
        </authorList>
    </citation>
    <scope>NUCLEOTIDE SEQUENCE [LARGE SCALE GENOMIC DNA]</scope>
</reference>
<gene>
    <name evidence="1" type="ORF">HPBE_LOCUS25797</name>
</gene>
<dbReference type="CDD" id="cd00303">
    <property type="entry name" value="retropepsin_like"/>
    <property type="match status" value="1"/>
</dbReference>
<evidence type="ECO:0000313" key="3">
    <source>
        <dbReference type="WBParaSite" id="HPBE_0002579801-mRNA-1"/>
    </source>
</evidence>
<dbReference type="EMBL" id="UZAH01038615">
    <property type="protein sequence ID" value="VDP53924.1"/>
    <property type="molecule type" value="Genomic_DNA"/>
</dbReference>
<dbReference type="SUPFAM" id="SSF50630">
    <property type="entry name" value="Acid proteases"/>
    <property type="match status" value="1"/>
</dbReference>
<sequence length="313" mass="33867">MGCEPSKGALFGEKSVYPVKMMGLDLTALLDTGSEASIVPLGVFKRAREKKVDVDAHVKRIPGVNAIVRNASGEVMKFVDTIRMDVTLDGETRSVGFHVGDGLDNLVLLGTNALAAFGITLGKVRPLETTETVEACNNIVAIQSSQTSESDEVSSGSQSGEVRVQERVFIPPGYVKFVPLAVDITKEEVLFESSNEAFSRGICRVSAEGTIELPVANVGTEPMTFRKGDIVGAWQSKEYIPQSADDYADMLESGATEARDDPHRRRSTCQAARQSTTVHSVCSIRVPADVTKTATKIRTTARYVKRRLVLLCP</sequence>
<accession>A0A183GSX8</accession>
<name>A0A183GSX8_HELPZ</name>
<evidence type="ECO:0000313" key="1">
    <source>
        <dbReference type="EMBL" id="VDP53924.1"/>
    </source>
</evidence>
<dbReference type="Proteomes" id="UP000050761">
    <property type="component" value="Unassembled WGS sequence"/>
</dbReference>
<dbReference type="InterPro" id="IPR021109">
    <property type="entry name" value="Peptidase_aspartic_dom_sf"/>
</dbReference>
<accession>A0A3P8F8L7</accession>